<reference evidence="1" key="2">
    <citation type="submission" date="2021-08" db="EMBL/GenBank/DDBJ databases">
        <authorList>
            <person name="Tani A."/>
            <person name="Ola A."/>
            <person name="Ogura Y."/>
            <person name="Katsura K."/>
            <person name="Hayashi T."/>
        </authorList>
    </citation>
    <scope>NUCLEOTIDE SEQUENCE</scope>
    <source>
        <strain evidence="1">KCTC 52305</strain>
    </source>
</reference>
<sequence length="39" mass="3859">MIIALITLAFCAAGALVLGLGAVVASETDRDHPHGAGLL</sequence>
<gene>
    <name evidence="1" type="ORF">OPKNFCMD_6393</name>
</gene>
<protein>
    <submittedName>
        <fullName evidence="1">Uncharacterized protein</fullName>
    </submittedName>
</protein>
<name>A0ABQ4RA13_9HYPH</name>
<reference evidence="1" key="1">
    <citation type="journal article" date="2021" name="Front. Microbiol.">
        <title>Comprehensive Comparative Genomics and Phenotyping of Methylobacterium Species.</title>
        <authorList>
            <person name="Alessa O."/>
            <person name="Ogura Y."/>
            <person name="Fujitani Y."/>
            <person name="Takami H."/>
            <person name="Hayashi T."/>
            <person name="Sahin N."/>
            <person name="Tani A."/>
        </authorList>
    </citation>
    <scope>NUCLEOTIDE SEQUENCE</scope>
    <source>
        <strain evidence="1">KCTC 52305</strain>
    </source>
</reference>
<organism evidence="1 2">
    <name type="scientific">Methylobacterium crusticola</name>
    <dbReference type="NCBI Taxonomy" id="1697972"/>
    <lineage>
        <taxon>Bacteria</taxon>
        <taxon>Pseudomonadati</taxon>
        <taxon>Pseudomonadota</taxon>
        <taxon>Alphaproteobacteria</taxon>
        <taxon>Hyphomicrobiales</taxon>
        <taxon>Methylobacteriaceae</taxon>
        <taxon>Methylobacterium</taxon>
    </lineage>
</organism>
<proteinExistence type="predicted"/>
<keyword evidence="2" id="KW-1185">Reference proteome</keyword>
<dbReference type="Proteomes" id="UP001055167">
    <property type="component" value="Unassembled WGS sequence"/>
</dbReference>
<evidence type="ECO:0000313" key="2">
    <source>
        <dbReference type="Proteomes" id="UP001055167"/>
    </source>
</evidence>
<accession>A0ABQ4RA13</accession>
<dbReference type="EMBL" id="BPQH01000033">
    <property type="protein sequence ID" value="GJD53616.1"/>
    <property type="molecule type" value="Genomic_DNA"/>
</dbReference>
<comment type="caution">
    <text evidence="1">The sequence shown here is derived from an EMBL/GenBank/DDBJ whole genome shotgun (WGS) entry which is preliminary data.</text>
</comment>
<evidence type="ECO:0000313" key="1">
    <source>
        <dbReference type="EMBL" id="GJD53616.1"/>
    </source>
</evidence>